<gene>
    <name evidence="1" type="ORF">ECPE_LOCUS15691</name>
</gene>
<organism evidence="3">
    <name type="scientific">Echinostoma caproni</name>
    <dbReference type="NCBI Taxonomy" id="27848"/>
    <lineage>
        <taxon>Eukaryota</taxon>
        <taxon>Metazoa</taxon>
        <taxon>Spiralia</taxon>
        <taxon>Lophotrochozoa</taxon>
        <taxon>Platyhelminthes</taxon>
        <taxon>Trematoda</taxon>
        <taxon>Digenea</taxon>
        <taxon>Plagiorchiida</taxon>
        <taxon>Echinostomata</taxon>
        <taxon>Echinostomatoidea</taxon>
        <taxon>Echinostomatidae</taxon>
        <taxon>Echinostoma</taxon>
    </lineage>
</organism>
<dbReference type="EMBL" id="UZAN01061470">
    <property type="protein sequence ID" value="VDP92963.1"/>
    <property type="molecule type" value="Genomic_DNA"/>
</dbReference>
<reference evidence="3" key="1">
    <citation type="submission" date="2016-06" db="UniProtKB">
        <authorList>
            <consortium name="WormBaseParasite"/>
        </authorList>
    </citation>
    <scope>IDENTIFICATION</scope>
</reference>
<evidence type="ECO:0000313" key="3">
    <source>
        <dbReference type="WBParaSite" id="ECPE_0001573101-mRNA-1"/>
    </source>
</evidence>
<sequence>MCDGPRSVLTPGCLDIPNVDCFKEASEELCFLRAGEDWVVALIPQSTYSRTQLGVSLYVAEECLGAFFNPPRQSRFEGPTAIRLGTDRPVSLPEVLETPLVATVSEILAPSLTLSSLCLCYHAGPPGEFAVSAEPP</sequence>
<dbReference type="WBParaSite" id="ECPE_0001573101-mRNA-1">
    <property type="protein sequence ID" value="ECPE_0001573101-mRNA-1"/>
    <property type="gene ID" value="ECPE_0001573101"/>
</dbReference>
<protein>
    <submittedName>
        <fullName evidence="1 3">Uncharacterized protein</fullName>
    </submittedName>
</protein>
<keyword evidence="2" id="KW-1185">Reference proteome</keyword>
<dbReference type="Proteomes" id="UP000272942">
    <property type="component" value="Unassembled WGS sequence"/>
</dbReference>
<proteinExistence type="predicted"/>
<evidence type="ECO:0000313" key="1">
    <source>
        <dbReference type="EMBL" id="VDP92963.1"/>
    </source>
</evidence>
<evidence type="ECO:0000313" key="2">
    <source>
        <dbReference type="Proteomes" id="UP000272942"/>
    </source>
</evidence>
<dbReference type="AlphaFoldDB" id="A0A183B906"/>
<name>A0A183B906_9TREM</name>
<reference evidence="1 2" key="2">
    <citation type="submission" date="2018-11" db="EMBL/GenBank/DDBJ databases">
        <authorList>
            <consortium name="Pathogen Informatics"/>
        </authorList>
    </citation>
    <scope>NUCLEOTIDE SEQUENCE [LARGE SCALE GENOMIC DNA]</scope>
    <source>
        <strain evidence="1 2">Egypt</strain>
    </source>
</reference>
<accession>A0A183B906</accession>